<dbReference type="InterPro" id="IPR016166">
    <property type="entry name" value="FAD-bd_PCMH"/>
</dbReference>
<dbReference type="InterPro" id="IPR004113">
    <property type="entry name" value="FAD-bd_oxidored_4_C"/>
</dbReference>
<evidence type="ECO:0000259" key="5">
    <source>
        <dbReference type="PROSITE" id="PS51387"/>
    </source>
</evidence>
<organism evidence="6 7">
    <name type="scientific">Novosphingobium pokkalii</name>
    <dbReference type="NCBI Taxonomy" id="1770194"/>
    <lineage>
        <taxon>Bacteria</taxon>
        <taxon>Pseudomonadati</taxon>
        <taxon>Pseudomonadota</taxon>
        <taxon>Alphaproteobacteria</taxon>
        <taxon>Sphingomonadales</taxon>
        <taxon>Sphingomonadaceae</taxon>
        <taxon>Novosphingobium</taxon>
    </lineage>
</organism>
<dbReference type="InterPro" id="IPR006094">
    <property type="entry name" value="Oxid_FAD_bind_N"/>
</dbReference>
<feature type="domain" description="FAD-binding PCMH-type" evidence="5">
    <location>
        <begin position="55"/>
        <end position="246"/>
    </location>
</feature>
<dbReference type="Gene3D" id="3.30.465.10">
    <property type="match status" value="1"/>
</dbReference>
<evidence type="ECO:0000313" key="6">
    <source>
        <dbReference type="EMBL" id="MFC3669844.1"/>
    </source>
</evidence>
<name>A0ABV7UY49_9SPHN</name>
<dbReference type="PANTHER" id="PTHR11748:SF114">
    <property type="entry name" value="ARYL-ALCOHOL OXIDASE VANILLYL-ALCOHOL OXIDASE (AFU_ORTHOLOGUE AFUA_3G09500)-RELATED"/>
    <property type="match status" value="1"/>
</dbReference>
<keyword evidence="4" id="KW-0560">Oxidoreductase</keyword>
<dbReference type="InterPro" id="IPR016164">
    <property type="entry name" value="FAD-linked_Oxase-like_C"/>
</dbReference>
<dbReference type="InterPro" id="IPR016169">
    <property type="entry name" value="FAD-bd_PCMH_sub2"/>
</dbReference>
<dbReference type="InterPro" id="IPR016171">
    <property type="entry name" value="Vanillyl_alc_oxidase_C-sub2"/>
</dbReference>
<dbReference type="SUPFAM" id="SSF55103">
    <property type="entry name" value="FAD-linked oxidases, C-terminal domain"/>
    <property type="match status" value="1"/>
</dbReference>
<reference evidence="7" key="1">
    <citation type="journal article" date="2019" name="Int. J. Syst. Evol. Microbiol.">
        <title>The Global Catalogue of Microorganisms (GCM) 10K type strain sequencing project: providing services to taxonomists for standard genome sequencing and annotation.</title>
        <authorList>
            <consortium name="The Broad Institute Genomics Platform"/>
            <consortium name="The Broad Institute Genome Sequencing Center for Infectious Disease"/>
            <person name="Wu L."/>
            <person name="Ma J."/>
        </authorList>
    </citation>
    <scope>NUCLEOTIDE SEQUENCE [LARGE SCALE GENOMIC DNA]</scope>
    <source>
        <strain evidence="7">KCTC 42224</strain>
    </source>
</reference>
<sequence>MQDRIGRDSPVKLHLPPRVSPQGFAAALKAYAGVVGKDWVMASESDRDAYSDIYAPGDAAQWAASAAVAPANVEEVRACLRLANEHKTPLWPVARGKNLGYGTAAPRMAGSIVLDLGRMNKIIDIDPKLATCVVEPGVGFFDLHDAILRGNHPLWMSVPGNGWGSVIGNALDHGIGYTPYGLHARNLCGLEVVLPDGDLLRTGMGAMSNNPAWHHFPFSYGPTFDLAFTQSNLGVVTKAGLWLQPAPEASLELIFDIPEEGDIGWVVDTIAPMKISGLIEQNVFIPSWLGKMVLKGQRHDFWDKPGAIPEWRVAELLKQYKLGYWQVALRLYGEEPVIKAKAEIVKAAMKRHLAAPPQENWWRQGDAIGQYEITMGVPSAVPLQMSDWIGGRGAHMGFSPVVPASSEHVLGQLKRSRKIIADHDVDFYASFTIGGRFANNINMLMYDRDDAPMVENMKALFNALITQTAKAGYGEYRTHLGWMDPVMDTFDFNNHALRRFDEKVKSALDPNGIIAPGKQGVWPAAYAAQRHSAPQDGAGKGGKA</sequence>
<dbReference type="PROSITE" id="PS51387">
    <property type="entry name" value="FAD_PCMH"/>
    <property type="match status" value="1"/>
</dbReference>
<evidence type="ECO:0000313" key="7">
    <source>
        <dbReference type="Proteomes" id="UP001595683"/>
    </source>
</evidence>
<dbReference type="PANTHER" id="PTHR11748">
    <property type="entry name" value="D-LACTATE DEHYDROGENASE"/>
    <property type="match status" value="1"/>
</dbReference>
<dbReference type="EMBL" id="JBHRYE010000001">
    <property type="protein sequence ID" value="MFC3669844.1"/>
    <property type="molecule type" value="Genomic_DNA"/>
</dbReference>
<dbReference type="InterPro" id="IPR016167">
    <property type="entry name" value="FAD-bd_PCMH_sub1"/>
</dbReference>
<dbReference type="RefSeq" id="WP_229815330.1">
    <property type="nucleotide sequence ID" value="NZ_BMZP01000011.1"/>
</dbReference>
<keyword evidence="2" id="KW-0285">Flavoprotein</keyword>
<evidence type="ECO:0000256" key="4">
    <source>
        <dbReference type="ARBA" id="ARBA00023002"/>
    </source>
</evidence>
<dbReference type="Pfam" id="PF01565">
    <property type="entry name" value="FAD_binding_4"/>
    <property type="match status" value="1"/>
</dbReference>
<evidence type="ECO:0000256" key="3">
    <source>
        <dbReference type="ARBA" id="ARBA00022827"/>
    </source>
</evidence>
<dbReference type="Gene3D" id="3.40.462.10">
    <property type="entry name" value="FAD-linked oxidases, C-terminal domain"/>
    <property type="match status" value="1"/>
</dbReference>
<dbReference type="InterPro" id="IPR016170">
    <property type="entry name" value="Cytok_DH_C_sf"/>
</dbReference>
<dbReference type="Pfam" id="PF02913">
    <property type="entry name" value="FAD-oxidase_C"/>
    <property type="match status" value="1"/>
</dbReference>
<evidence type="ECO:0000256" key="2">
    <source>
        <dbReference type="ARBA" id="ARBA00022630"/>
    </source>
</evidence>
<dbReference type="Gene3D" id="1.10.45.10">
    <property type="entry name" value="Vanillyl-alcohol Oxidase, Chain A, domain 4"/>
    <property type="match status" value="1"/>
</dbReference>
<keyword evidence="7" id="KW-1185">Reference proteome</keyword>
<keyword evidence="3" id="KW-0274">FAD</keyword>
<evidence type="ECO:0000256" key="1">
    <source>
        <dbReference type="ARBA" id="ARBA00001974"/>
    </source>
</evidence>
<dbReference type="InterPro" id="IPR036318">
    <property type="entry name" value="FAD-bd_PCMH-like_sf"/>
</dbReference>
<gene>
    <name evidence="6" type="ORF">ACFOOT_00255</name>
</gene>
<dbReference type="Proteomes" id="UP001595683">
    <property type="component" value="Unassembled WGS sequence"/>
</dbReference>
<accession>A0ABV7UY49</accession>
<protein>
    <submittedName>
        <fullName evidence="6">FAD-binding oxidoreductase</fullName>
    </submittedName>
</protein>
<dbReference type="Gene3D" id="3.30.43.10">
    <property type="entry name" value="Uridine Diphospho-n-acetylenolpyruvylglucosamine Reductase, domain 2"/>
    <property type="match status" value="1"/>
</dbReference>
<proteinExistence type="predicted"/>
<comment type="caution">
    <text evidence="6">The sequence shown here is derived from an EMBL/GenBank/DDBJ whole genome shotgun (WGS) entry which is preliminary data.</text>
</comment>
<comment type="cofactor">
    <cofactor evidence="1">
        <name>FAD</name>
        <dbReference type="ChEBI" id="CHEBI:57692"/>
    </cofactor>
</comment>
<dbReference type="SUPFAM" id="SSF56176">
    <property type="entry name" value="FAD-binding/transporter-associated domain-like"/>
    <property type="match status" value="1"/>
</dbReference>